<keyword evidence="1" id="KW-0812">Transmembrane</keyword>
<dbReference type="AlphaFoldDB" id="A0A833S9B5"/>
<evidence type="ECO:0000313" key="4">
    <source>
        <dbReference type="Proteomes" id="UP000602510"/>
    </source>
</evidence>
<feature type="transmembrane region" description="Helical" evidence="1">
    <location>
        <begin position="64"/>
        <end position="83"/>
    </location>
</feature>
<evidence type="ECO:0000256" key="1">
    <source>
        <dbReference type="SAM" id="Phobius"/>
    </source>
</evidence>
<organism evidence="3 4">
    <name type="scientific">Phytophthora infestans</name>
    <name type="common">Potato late blight agent</name>
    <name type="synonym">Botrytis infestans</name>
    <dbReference type="NCBI Taxonomy" id="4787"/>
    <lineage>
        <taxon>Eukaryota</taxon>
        <taxon>Sar</taxon>
        <taxon>Stramenopiles</taxon>
        <taxon>Oomycota</taxon>
        <taxon>Peronosporomycetes</taxon>
        <taxon>Peronosporales</taxon>
        <taxon>Peronosporaceae</taxon>
        <taxon>Phytophthora</taxon>
    </lineage>
</organism>
<gene>
    <name evidence="3" type="ORF">GN244_ATG17253</name>
</gene>
<dbReference type="Proteomes" id="UP000602510">
    <property type="component" value="Unassembled WGS sequence"/>
</dbReference>
<keyword evidence="4" id="KW-1185">Reference proteome</keyword>
<keyword evidence="2" id="KW-0732">Signal</keyword>
<name>A0A833S9B5_PHYIN</name>
<evidence type="ECO:0000313" key="3">
    <source>
        <dbReference type="EMBL" id="KAF4030932.1"/>
    </source>
</evidence>
<evidence type="ECO:0000256" key="2">
    <source>
        <dbReference type="SAM" id="SignalP"/>
    </source>
</evidence>
<feature type="chain" id="PRO_5032819959" description="ATP-binding Cassette (ABC) Superfamily" evidence="2">
    <location>
        <begin position="30"/>
        <end position="91"/>
    </location>
</feature>
<reference evidence="3" key="1">
    <citation type="submission" date="2020-04" db="EMBL/GenBank/DDBJ databases">
        <title>Hybrid Assembly of Korean Phytophthora infestans isolates.</title>
        <authorList>
            <person name="Prokchorchik M."/>
            <person name="Lee Y."/>
            <person name="Seo J."/>
            <person name="Cho J.-H."/>
            <person name="Park Y.-E."/>
            <person name="Jang D.-C."/>
            <person name="Im J.-S."/>
            <person name="Choi J.-G."/>
            <person name="Park H.-J."/>
            <person name="Lee G.-B."/>
            <person name="Lee Y.-G."/>
            <person name="Hong S.-Y."/>
            <person name="Cho K."/>
            <person name="Sohn K.H."/>
        </authorList>
    </citation>
    <scope>NUCLEOTIDE SEQUENCE</scope>
    <source>
        <strain evidence="3">KR_1_A1</strain>
    </source>
</reference>
<accession>A0A833S9B5</accession>
<feature type="signal peptide" evidence="2">
    <location>
        <begin position="1"/>
        <end position="29"/>
    </location>
</feature>
<dbReference type="EMBL" id="WSZM01000610">
    <property type="protein sequence ID" value="KAF4030932.1"/>
    <property type="molecule type" value="Genomic_DNA"/>
</dbReference>
<comment type="caution">
    <text evidence="3">The sequence shown here is derived from an EMBL/GenBank/DDBJ whole genome shotgun (WGS) entry which is preliminary data.</text>
</comment>
<keyword evidence="1" id="KW-0472">Membrane</keyword>
<protein>
    <recommendedName>
        <fullName evidence="5">ATP-binding Cassette (ABC) Superfamily</fullName>
    </recommendedName>
</protein>
<sequence>MMAGYKWFTYLMPSSYSLAALVGVQFGEAQDVISVTDGGVTTEMTVAQYIEDTYDFRPNRKYNFMAGLMVIWAVLQMAIYLTFKYVSHLKR</sequence>
<evidence type="ECO:0008006" key="5">
    <source>
        <dbReference type="Google" id="ProtNLM"/>
    </source>
</evidence>
<proteinExistence type="predicted"/>
<keyword evidence="1" id="KW-1133">Transmembrane helix</keyword>